<evidence type="ECO:0000256" key="2">
    <source>
        <dbReference type="ARBA" id="ARBA00006679"/>
    </source>
</evidence>
<keyword evidence="4 7" id="KW-0812">Transmembrane</keyword>
<evidence type="ECO:0000256" key="6">
    <source>
        <dbReference type="ARBA" id="ARBA00023136"/>
    </source>
</evidence>
<organism evidence="8 9">
    <name type="scientific">Saltatorellus ferox</name>
    <dbReference type="NCBI Taxonomy" id="2528018"/>
    <lineage>
        <taxon>Bacteria</taxon>
        <taxon>Pseudomonadati</taxon>
        <taxon>Planctomycetota</taxon>
        <taxon>Planctomycetia</taxon>
        <taxon>Planctomycetia incertae sedis</taxon>
        <taxon>Saltatorellus</taxon>
    </lineage>
</organism>
<dbReference type="Pfam" id="PF07681">
    <property type="entry name" value="DoxX"/>
    <property type="match status" value="1"/>
</dbReference>
<reference evidence="8 9" key="1">
    <citation type="submission" date="2019-02" db="EMBL/GenBank/DDBJ databases">
        <title>Deep-cultivation of Planctomycetes and their phenomic and genomic characterization uncovers novel biology.</title>
        <authorList>
            <person name="Wiegand S."/>
            <person name="Jogler M."/>
            <person name="Boedeker C."/>
            <person name="Pinto D."/>
            <person name="Vollmers J."/>
            <person name="Rivas-Marin E."/>
            <person name="Kohn T."/>
            <person name="Peeters S.H."/>
            <person name="Heuer A."/>
            <person name="Rast P."/>
            <person name="Oberbeckmann S."/>
            <person name="Bunk B."/>
            <person name="Jeske O."/>
            <person name="Meyerdierks A."/>
            <person name="Storesund J.E."/>
            <person name="Kallscheuer N."/>
            <person name="Luecker S."/>
            <person name="Lage O.M."/>
            <person name="Pohl T."/>
            <person name="Merkel B.J."/>
            <person name="Hornburger P."/>
            <person name="Mueller R.-W."/>
            <person name="Bruemmer F."/>
            <person name="Labrenz M."/>
            <person name="Spormann A.M."/>
            <person name="Op den Camp H."/>
            <person name="Overmann J."/>
            <person name="Amann R."/>
            <person name="Jetten M.S.M."/>
            <person name="Mascher T."/>
            <person name="Medema M.H."/>
            <person name="Devos D.P."/>
            <person name="Kaster A.-K."/>
            <person name="Ovreas L."/>
            <person name="Rohde M."/>
            <person name="Galperin M.Y."/>
            <person name="Jogler C."/>
        </authorList>
    </citation>
    <scope>NUCLEOTIDE SEQUENCE [LARGE SCALE GENOMIC DNA]</scope>
    <source>
        <strain evidence="8 9">Poly30</strain>
    </source>
</reference>
<keyword evidence="6 7" id="KW-0472">Membrane</keyword>
<keyword evidence="3" id="KW-1003">Cell membrane</keyword>
<name>A0A518EQA9_9BACT</name>
<evidence type="ECO:0000256" key="3">
    <source>
        <dbReference type="ARBA" id="ARBA00022475"/>
    </source>
</evidence>
<feature type="transmembrane region" description="Helical" evidence="7">
    <location>
        <begin position="80"/>
        <end position="96"/>
    </location>
</feature>
<evidence type="ECO:0000313" key="8">
    <source>
        <dbReference type="EMBL" id="QDV06276.1"/>
    </source>
</evidence>
<dbReference type="InterPro" id="IPR032808">
    <property type="entry name" value="DoxX"/>
</dbReference>
<dbReference type="GO" id="GO:0005886">
    <property type="term" value="C:plasma membrane"/>
    <property type="evidence" value="ECO:0007669"/>
    <property type="project" value="UniProtKB-SubCell"/>
</dbReference>
<accession>A0A518EQA9</accession>
<comment type="similarity">
    <text evidence="2">Belongs to the DoxX family.</text>
</comment>
<evidence type="ECO:0000256" key="4">
    <source>
        <dbReference type="ARBA" id="ARBA00022692"/>
    </source>
</evidence>
<comment type="subcellular location">
    <subcellularLocation>
        <location evidence="1">Cell membrane</location>
        <topology evidence="1">Multi-pass membrane protein</topology>
    </subcellularLocation>
</comment>
<dbReference type="Proteomes" id="UP000320390">
    <property type="component" value="Chromosome"/>
</dbReference>
<proteinExistence type="inferred from homology"/>
<dbReference type="AlphaFoldDB" id="A0A518EQA9"/>
<keyword evidence="9" id="KW-1185">Reference proteome</keyword>
<evidence type="ECO:0000313" key="9">
    <source>
        <dbReference type="Proteomes" id="UP000320390"/>
    </source>
</evidence>
<feature type="transmembrane region" description="Helical" evidence="7">
    <location>
        <begin position="52"/>
        <end position="73"/>
    </location>
</feature>
<dbReference type="RefSeq" id="WP_145196315.1">
    <property type="nucleotide sequence ID" value="NZ_CP036434.1"/>
</dbReference>
<dbReference type="PANTHER" id="PTHR33452">
    <property type="entry name" value="OXIDOREDUCTASE CATD-RELATED"/>
    <property type="match status" value="1"/>
</dbReference>
<evidence type="ECO:0000256" key="7">
    <source>
        <dbReference type="SAM" id="Phobius"/>
    </source>
</evidence>
<sequence length="136" mass="14206">MKLFDPGPRDRSTSLGLLLLRLAAGGMMMSHGIPKLAKFSELKGSFPDPLGIGHLLSLVSAIGCEVGCGLLVVLGLGTRIATLPVVFTMGVAAFIVHGSDPWAKKELAVLYGLVFLAFFFTGAGRFSIDGKNAKSG</sequence>
<keyword evidence="5 7" id="KW-1133">Transmembrane helix</keyword>
<dbReference type="EMBL" id="CP036434">
    <property type="protein sequence ID" value="QDV06276.1"/>
    <property type="molecule type" value="Genomic_DNA"/>
</dbReference>
<evidence type="ECO:0000256" key="1">
    <source>
        <dbReference type="ARBA" id="ARBA00004651"/>
    </source>
</evidence>
<protein>
    <submittedName>
        <fullName evidence="8">DoxX</fullName>
    </submittedName>
</protein>
<evidence type="ECO:0000256" key="5">
    <source>
        <dbReference type="ARBA" id="ARBA00022989"/>
    </source>
</evidence>
<feature type="transmembrane region" description="Helical" evidence="7">
    <location>
        <begin position="108"/>
        <end position="128"/>
    </location>
</feature>
<dbReference type="OrthoDB" id="9813193at2"/>
<gene>
    <name evidence="8" type="ORF">Poly30_17840</name>
</gene>
<dbReference type="InterPro" id="IPR051907">
    <property type="entry name" value="DoxX-like_oxidoreductase"/>
</dbReference>
<dbReference type="PANTHER" id="PTHR33452:SF1">
    <property type="entry name" value="INNER MEMBRANE PROTEIN YPHA-RELATED"/>
    <property type="match status" value="1"/>
</dbReference>
<feature type="transmembrane region" description="Helical" evidence="7">
    <location>
        <begin position="12"/>
        <end position="32"/>
    </location>
</feature>